<keyword evidence="4" id="KW-0472">Membrane</keyword>
<reference evidence="6" key="1">
    <citation type="journal article" date="2014" name="Genome Biol. Evol.">
        <title>Pangenome evidence for extensive interdomain horizontal transfer affecting lineage core and shell genes in uncultured planktonic thaumarchaeota and euryarchaeota.</title>
        <authorList>
            <person name="Deschamps P."/>
            <person name="Zivanovic Y."/>
            <person name="Moreira D."/>
            <person name="Rodriguez-Valera F."/>
            <person name="Lopez-Garcia P."/>
        </authorList>
    </citation>
    <scope>NUCLEOTIDE SEQUENCE</scope>
</reference>
<dbReference type="PANTHER" id="PTHR43179:SF12">
    <property type="entry name" value="GALACTOFURANOSYLTRANSFERASE GLFT2"/>
    <property type="match status" value="1"/>
</dbReference>
<proteinExistence type="inferred from homology"/>
<keyword evidence="4" id="KW-0812">Transmembrane</keyword>
<name>A0A075FMW3_9ARCH</name>
<evidence type="ECO:0000313" key="6">
    <source>
        <dbReference type="EMBL" id="AIE92593.1"/>
    </source>
</evidence>
<dbReference type="InterPro" id="IPR001173">
    <property type="entry name" value="Glyco_trans_2-like"/>
</dbReference>
<dbReference type="InterPro" id="IPR029044">
    <property type="entry name" value="Nucleotide-diphossugar_trans"/>
</dbReference>
<dbReference type="GO" id="GO:0016757">
    <property type="term" value="F:glycosyltransferase activity"/>
    <property type="evidence" value="ECO:0007669"/>
    <property type="project" value="UniProtKB-KW"/>
</dbReference>
<evidence type="ECO:0000259" key="5">
    <source>
        <dbReference type="Pfam" id="PF00535"/>
    </source>
</evidence>
<keyword evidence="4" id="KW-1133">Transmembrane helix</keyword>
<dbReference type="AlphaFoldDB" id="A0A075FMW3"/>
<protein>
    <submittedName>
        <fullName evidence="6">Glycosyl transferase</fullName>
    </submittedName>
</protein>
<feature type="transmembrane region" description="Helical" evidence="4">
    <location>
        <begin position="246"/>
        <end position="264"/>
    </location>
</feature>
<dbReference type="EMBL" id="KF900370">
    <property type="protein sequence ID" value="AIE92593.1"/>
    <property type="molecule type" value="Genomic_DNA"/>
</dbReference>
<keyword evidence="3 6" id="KW-0808">Transferase</keyword>
<evidence type="ECO:0000256" key="3">
    <source>
        <dbReference type="ARBA" id="ARBA00022679"/>
    </source>
</evidence>
<dbReference type="PANTHER" id="PTHR43179">
    <property type="entry name" value="RHAMNOSYLTRANSFERASE WBBL"/>
    <property type="match status" value="1"/>
</dbReference>
<dbReference type="Pfam" id="PF00535">
    <property type="entry name" value="Glycos_transf_2"/>
    <property type="match status" value="1"/>
</dbReference>
<dbReference type="Gene3D" id="3.90.550.10">
    <property type="entry name" value="Spore Coat Polysaccharide Biosynthesis Protein SpsA, Chain A"/>
    <property type="match status" value="1"/>
</dbReference>
<comment type="similarity">
    <text evidence="1">Belongs to the glycosyltransferase 2 family.</text>
</comment>
<feature type="domain" description="Glycosyltransferase 2-like" evidence="5">
    <location>
        <begin position="9"/>
        <end position="168"/>
    </location>
</feature>
<organism evidence="6">
    <name type="scientific">uncultured marine thaumarchaeote AD1000_24_H07</name>
    <dbReference type="NCBI Taxonomy" id="1455902"/>
    <lineage>
        <taxon>Archaea</taxon>
        <taxon>Nitrososphaerota</taxon>
        <taxon>environmental samples</taxon>
    </lineage>
</organism>
<keyword evidence="2" id="KW-0328">Glycosyltransferase</keyword>
<sequence length="295" mass="33464">MSIDVPLVSVIITTRNRHDDLNKCVESIFNSDFSSFELIVVDDASDTPVKLTLGKNSVKPIIVRNDKRSLLSYSRNIGSSVSRGKYLFFVDDDNVISTDCISNLVKVMDSSTSISVTSPVAYFLKQPDLIWTSIISKGKFPSSYVINSYNSPKPISTDSFHNAFMIRADYFNSIGRFDEVLFPVHFSETDFAVRTRKKGLKLINVPQAKVWHNISKGNLNVDSTRAFYTLRNRILLLKKHSTRAELFLYLIGILPLQSIFYVIHHSNYSTDNKLKTIFKLFMGIIDGLSRPVSRQ</sequence>
<evidence type="ECO:0000256" key="4">
    <source>
        <dbReference type="SAM" id="Phobius"/>
    </source>
</evidence>
<accession>A0A075FMW3</accession>
<evidence type="ECO:0000256" key="2">
    <source>
        <dbReference type="ARBA" id="ARBA00022676"/>
    </source>
</evidence>
<evidence type="ECO:0000256" key="1">
    <source>
        <dbReference type="ARBA" id="ARBA00006739"/>
    </source>
</evidence>
<dbReference type="SUPFAM" id="SSF53448">
    <property type="entry name" value="Nucleotide-diphospho-sugar transferases"/>
    <property type="match status" value="1"/>
</dbReference>